<dbReference type="HAMAP" id="MF_00099">
    <property type="entry name" value="CheB_chemtxs"/>
    <property type="match status" value="1"/>
</dbReference>
<dbReference type="EC" id="3.5.1.44" evidence="6"/>
<dbReference type="NCBIfam" id="NF009206">
    <property type="entry name" value="PRK12555.1"/>
    <property type="match status" value="1"/>
</dbReference>
<dbReference type="GO" id="GO:0008984">
    <property type="term" value="F:protein-glutamate methylesterase activity"/>
    <property type="evidence" value="ECO:0007669"/>
    <property type="project" value="UniProtKB-UniRule"/>
</dbReference>
<dbReference type="EMBL" id="CP014578">
    <property type="protein sequence ID" value="ANB74469.1"/>
    <property type="molecule type" value="Genomic_DNA"/>
</dbReference>
<dbReference type="InterPro" id="IPR001789">
    <property type="entry name" value="Sig_transdc_resp-reg_receiver"/>
</dbReference>
<keyword evidence="3 6" id="KW-0597">Phosphoprotein</keyword>
<dbReference type="AlphaFoldDB" id="A0A160FNW8"/>
<evidence type="ECO:0000256" key="5">
    <source>
        <dbReference type="ARBA" id="ARBA00048267"/>
    </source>
</evidence>
<keyword evidence="1 6" id="KW-0963">Cytoplasm</keyword>
<evidence type="ECO:0000256" key="8">
    <source>
        <dbReference type="PROSITE-ProRule" id="PRU00169"/>
    </source>
</evidence>
<dbReference type="GO" id="GO:0000156">
    <property type="term" value="F:phosphorelay response regulator activity"/>
    <property type="evidence" value="ECO:0007669"/>
    <property type="project" value="InterPro"/>
</dbReference>
<dbReference type="Proteomes" id="UP000076852">
    <property type="component" value="Chromosome 1"/>
</dbReference>
<dbReference type="GO" id="GO:0006935">
    <property type="term" value="P:chemotaxis"/>
    <property type="evidence" value="ECO:0007669"/>
    <property type="project" value="UniProtKB-UniRule"/>
</dbReference>
<dbReference type="PROSITE" id="PS50122">
    <property type="entry name" value="CHEB"/>
    <property type="match status" value="1"/>
</dbReference>
<comment type="domain">
    <text evidence="6">Contains a C-terminal catalytic domain, and an N-terminal region which modulates catalytic activity.</text>
</comment>
<keyword evidence="12" id="KW-1185">Reference proteome</keyword>
<gene>
    <name evidence="6" type="primary">cheB</name>
    <name evidence="11" type="ORF">AYM40_20385</name>
</gene>
<evidence type="ECO:0000259" key="10">
    <source>
        <dbReference type="PROSITE" id="PS50122"/>
    </source>
</evidence>
<dbReference type="SUPFAM" id="SSF52738">
    <property type="entry name" value="Methylesterase CheB, C-terminal domain"/>
    <property type="match status" value="1"/>
</dbReference>
<dbReference type="InterPro" id="IPR011006">
    <property type="entry name" value="CheY-like_superfamily"/>
</dbReference>
<dbReference type="KEGG" id="buz:AYM40_20385"/>
<dbReference type="PANTHER" id="PTHR42872">
    <property type="entry name" value="PROTEIN-GLUTAMATE METHYLESTERASE/PROTEIN-GLUTAMINE GLUTAMINASE"/>
    <property type="match status" value="1"/>
</dbReference>
<comment type="catalytic activity">
    <reaction evidence="6">
        <text>L-glutaminyl-[protein] + H2O = L-glutamyl-[protein] + NH4(+)</text>
        <dbReference type="Rhea" id="RHEA:16441"/>
        <dbReference type="Rhea" id="RHEA-COMP:10207"/>
        <dbReference type="Rhea" id="RHEA-COMP:10208"/>
        <dbReference type="ChEBI" id="CHEBI:15377"/>
        <dbReference type="ChEBI" id="CHEBI:28938"/>
        <dbReference type="ChEBI" id="CHEBI:29973"/>
        <dbReference type="ChEBI" id="CHEBI:30011"/>
        <dbReference type="EC" id="3.5.1.44"/>
    </reaction>
</comment>
<proteinExistence type="inferred from homology"/>
<evidence type="ECO:0000256" key="2">
    <source>
        <dbReference type="ARBA" id="ARBA00022500"/>
    </source>
</evidence>
<dbReference type="InterPro" id="IPR000673">
    <property type="entry name" value="Sig_transdc_resp-reg_Me-estase"/>
</dbReference>
<protein>
    <recommendedName>
        <fullName evidence="6">Protein-glutamate methylesterase/protein-glutamine glutaminase</fullName>
        <ecNumber evidence="6">3.1.1.61</ecNumber>
        <ecNumber evidence="6">3.5.1.44</ecNumber>
    </recommendedName>
</protein>
<feature type="active site" evidence="6 7">
    <location>
        <position position="160"/>
    </location>
</feature>
<dbReference type="PIRSF" id="PIRSF000876">
    <property type="entry name" value="RR_chemtxs_CheB"/>
    <property type="match status" value="1"/>
</dbReference>
<sequence length="338" mass="34982">MKIGIVNDLPLAVEALRRALAARHDYEVLWVAQDGQQAVDFCTAQRPDIVLMDLVMPNVDGIEATRRIMAKAPCAILIVTVDVGANAWRVYEAMGAGALDAVDTPSLSGPDAHKSIATLIAKIDRIAALVTERSAPGAAAAAGPKSATNRDTPLVAIGASAGGPAALATLLAGLPKDFAAAIVIVQHVDAAFAAGMADWLNQQSALPVRIAGEGDRPQAGIVLLAATDDHLHLKLPNVLGYTKVPAETPYRPSVDVFFHSIVARWPARAIGVLLTGMGRDGAIGLKAMRTKGYHTIAQDEATCAVYGMPKAAAALDAAAAILPLPRIAAALAAAVDTR</sequence>
<dbReference type="Pfam" id="PF01339">
    <property type="entry name" value="CheB_methylest"/>
    <property type="match status" value="1"/>
</dbReference>
<evidence type="ECO:0000256" key="3">
    <source>
        <dbReference type="ARBA" id="ARBA00022553"/>
    </source>
</evidence>
<feature type="active site" evidence="6 7">
    <location>
        <position position="280"/>
    </location>
</feature>
<organism evidence="11 12">
    <name type="scientific">Paraburkholderia phytofirmans OLGA172</name>
    <dbReference type="NCBI Taxonomy" id="1417228"/>
    <lineage>
        <taxon>Bacteria</taxon>
        <taxon>Pseudomonadati</taxon>
        <taxon>Pseudomonadota</taxon>
        <taxon>Betaproteobacteria</taxon>
        <taxon>Burkholderiales</taxon>
        <taxon>Burkholderiaceae</taxon>
        <taxon>Paraburkholderia</taxon>
    </lineage>
</organism>
<comment type="function">
    <text evidence="6">Involved in chemotaxis. Part of a chemotaxis signal transduction system that modulates chemotaxis in response to various stimuli. Catalyzes the demethylation of specific methylglutamate residues introduced into the chemoreceptors (methyl-accepting chemotaxis proteins or MCP) by CheR. Also mediates the irreversible deamidation of specific glutamine residues to glutamic acid.</text>
</comment>
<keyword evidence="4 6" id="KW-0378">Hydrolase</keyword>
<dbReference type="PROSITE" id="PS50110">
    <property type="entry name" value="RESPONSE_REGULATORY"/>
    <property type="match status" value="1"/>
</dbReference>
<dbReference type="STRING" id="1804984.AYM40_20385"/>
<feature type="domain" description="CheB-type methylesterase" evidence="10">
    <location>
        <begin position="144"/>
        <end position="338"/>
    </location>
</feature>
<dbReference type="GO" id="GO:0005737">
    <property type="term" value="C:cytoplasm"/>
    <property type="evidence" value="ECO:0007669"/>
    <property type="project" value="UniProtKB-SubCell"/>
</dbReference>
<dbReference type="EC" id="3.1.1.61" evidence="6"/>
<evidence type="ECO:0000259" key="9">
    <source>
        <dbReference type="PROSITE" id="PS50110"/>
    </source>
</evidence>
<dbReference type="PANTHER" id="PTHR42872:SF6">
    <property type="entry name" value="PROTEIN-GLUTAMATE METHYLESTERASE_PROTEIN-GLUTAMINE GLUTAMINASE"/>
    <property type="match status" value="1"/>
</dbReference>
<dbReference type="CDD" id="cd17541">
    <property type="entry name" value="REC_CheB-like"/>
    <property type="match status" value="1"/>
</dbReference>
<dbReference type="OrthoDB" id="9793421at2"/>
<dbReference type="InterPro" id="IPR035909">
    <property type="entry name" value="CheB_C"/>
</dbReference>
<dbReference type="InterPro" id="IPR008248">
    <property type="entry name" value="CheB-like"/>
</dbReference>
<dbReference type="RefSeq" id="WP_063497762.1">
    <property type="nucleotide sequence ID" value="NZ_CP014578.1"/>
</dbReference>
<feature type="modified residue" description="4-aspartylphosphate" evidence="6 8">
    <location>
        <position position="53"/>
    </location>
</feature>
<evidence type="ECO:0000256" key="1">
    <source>
        <dbReference type="ARBA" id="ARBA00022490"/>
    </source>
</evidence>
<keyword evidence="2 6" id="KW-0145">Chemotaxis</keyword>
<evidence type="ECO:0000256" key="7">
    <source>
        <dbReference type="PROSITE-ProRule" id="PRU00050"/>
    </source>
</evidence>
<comment type="subcellular location">
    <subcellularLocation>
        <location evidence="6">Cytoplasm</location>
    </subcellularLocation>
</comment>
<dbReference type="Pfam" id="PF00072">
    <property type="entry name" value="Response_reg"/>
    <property type="match status" value="1"/>
</dbReference>
<dbReference type="CDD" id="cd16432">
    <property type="entry name" value="CheB_Rec"/>
    <property type="match status" value="1"/>
</dbReference>
<dbReference type="GO" id="GO:0050568">
    <property type="term" value="F:protein-glutamine glutaminase activity"/>
    <property type="evidence" value="ECO:0007669"/>
    <property type="project" value="UniProtKB-UniRule"/>
</dbReference>
<evidence type="ECO:0000256" key="4">
    <source>
        <dbReference type="ARBA" id="ARBA00022801"/>
    </source>
</evidence>
<feature type="active site" evidence="6 7">
    <location>
        <position position="187"/>
    </location>
</feature>
<dbReference type="Gene3D" id="3.40.50.2300">
    <property type="match status" value="1"/>
</dbReference>
<comment type="similarity">
    <text evidence="6">Belongs to the CheB family.</text>
</comment>
<dbReference type="Gene3D" id="3.40.50.180">
    <property type="entry name" value="Methylesterase CheB, C-terminal domain"/>
    <property type="match status" value="1"/>
</dbReference>
<comment type="PTM">
    <text evidence="6">Phosphorylated by CheA. Phosphorylation of the N-terminal regulatory domain activates the methylesterase activity.</text>
</comment>
<comment type="catalytic activity">
    <reaction evidence="5 6">
        <text>[protein]-L-glutamate 5-O-methyl ester + H2O = L-glutamyl-[protein] + methanol + H(+)</text>
        <dbReference type="Rhea" id="RHEA:23236"/>
        <dbReference type="Rhea" id="RHEA-COMP:10208"/>
        <dbReference type="Rhea" id="RHEA-COMP:10311"/>
        <dbReference type="ChEBI" id="CHEBI:15377"/>
        <dbReference type="ChEBI" id="CHEBI:15378"/>
        <dbReference type="ChEBI" id="CHEBI:17790"/>
        <dbReference type="ChEBI" id="CHEBI:29973"/>
        <dbReference type="ChEBI" id="CHEBI:82795"/>
        <dbReference type="EC" id="3.1.1.61"/>
    </reaction>
</comment>
<evidence type="ECO:0000256" key="6">
    <source>
        <dbReference type="HAMAP-Rule" id="MF_00099"/>
    </source>
</evidence>
<name>A0A160FNW8_9BURK</name>
<dbReference type="SMART" id="SM00448">
    <property type="entry name" value="REC"/>
    <property type="match status" value="1"/>
</dbReference>
<dbReference type="SUPFAM" id="SSF52172">
    <property type="entry name" value="CheY-like"/>
    <property type="match status" value="1"/>
</dbReference>
<accession>A0A160FNW8</accession>
<reference evidence="11 12" key="1">
    <citation type="journal article" date="2016" name="Gene">
        <title>PacBio SMRT assembly of a complex multi-replicon genome reveals chlorocatechol degradative operon in a region of genome plasticity.</title>
        <authorList>
            <person name="Ricker N."/>
            <person name="Shen S.Y."/>
            <person name="Goordial J."/>
            <person name="Jin S."/>
            <person name="Fulthorpe R.R."/>
        </authorList>
    </citation>
    <scope>NUCLEOTIDE SEQUENCE [LARGE SCALE GENOMIC DNA]</scope>
    <source>
        <strain evidence="11 12">OLGA172</strain>
    </source>
</reference>
<evidence type="ECO:0000313" key="12">
    <source>
        <dbReference type="Proteomes" id="UP000076852"/>
    </source>
</evidence>
<feature type="domain" description="Response regulatory" evidence="9">
    <location>
        <begin position="2"/>
        <end position="119"/>
    </location>
</feature>
<evidence type="ECO:0000313" key="11">
    <source>
        <dbReference type="EMBL" id="ANB74469.1"/>
    </source>
</evidence>